<comment type="caution">
    <text evidence="2">The sequence shown here is derived from an EMBL/GenBank/DDBJ whole genome shotgun (WGS) entry which is preliminary data.</text>
</comment>
<dbReference type="AlphaFoldDB" id="A0A2P8IH76"/>
<accession>A0A2P8IH76</accession>
<sequence>MSADPGTLLPTDRFRLVTQGGCYGHPYFARQVARSSFVVTKGVAMADRSVFGGGAPWSRLFIPVGVFLAVFGVLNFAELPLGWKDRQQQVGRYLDATLELGPDWVLPVIWFAKLVELALGLLAVAALVRRSTRWLAAAVVGWLGWFTAFTVMDVWAADRVELQEHTVYFAMFAVLLGLIFVVSVVERVLASRP</sequence>
<organism evidence="2 3">
    <name type="scientific">Saccharothrix carnea</name>
    <dbReference type="NCBI Taxonomy" id="1280637"/>
    <lineage>
        <taxon>Bacteria</taxon>
        <taxon>Bacillati</taxon>
        <taxon>Actinomycetota</taxon>
        <taxon>Actinomycetes</taxon>
        <taxon>Pseudonocardiales</taxon>
        <taxon>Pseudonocardiaceae</taxon>
        <taxon>Saccharothrix</taxon>
    </lineage>
</organism>
<proteinExistence type="predicted"/>
<feature type="transmembrane region" description="Helical" evidence="1">
    <location>
        <begin position="60"/>
        <end position="83"/>
    </location>
</feature>
<evidence type="ECO:0000313" key="2">
    <source>
        <dbReference type="EMBL" id="PSL57827.1"/>
    </source>
</evidence>
<dbReference type="EMBL" id="PYAX01000001">
    <property type="protein sequence ID" value="PSL57827.1"/>
    <property type="molecule type" value="Genomic_DNA"/>
</dbReference>
<feature type="transmembrane region" description="Helical" evidence="1">
    <location>
        <begin position="167"/>
        <end position="185"/>
    </location>
</feature>
<feature type="transmembrane region" description="Helical" evidence="1">
    <location>
        <begin position="134"/>
        <end position="155"/>
    </location>
</feature>
<evidence type="ECO:0000256" key="1">
    <source>
        <dbReference type="SAM" id="Phobius"/>
    </source>
</evidence>
<reference evidence="2 3" key="1">
    <citation type="submission" date="2018-03" db="EMBL/GenBank/DDBJ databases">
        <title>Genomic Encyclopedia of Type Strains, Phase III (KMG-III): the genomes of soil and plant-associated and newly described type strains.</title>
        <authorList>
            <person name="Whitman W."/>
        </authorList>
    </citation>
    <scope>NUCLEOTIDE SEQUENCE [LARGE SCALE GENOMIC DNA]</scope>
    <source>
        <strain evidence="2 3">CGMCC 4.7097</strain>
    </source>
</reference>
<name>A0A2P8IH76_SACCR</name>
<keyword evidence="3" id="KW-1185">Reference proteome</keyword>
<evidence type="ECO:0000313" key="3">
    <source>
        <dbReference type="Proteomes" id="UP000241118"/>
    </source>
</evidence>
<dbReference type="Proteomes" id="UP000241118">
    <property type="component" value="Unassembled WGS sequence"/>
</dbReference>
<keyword evidence="1" id="KW-1133">Transmembrane helix</keyword>
<feature type="transmembrane region" description="Helical" evidence="1">
    <location>
        <begin position="104"/>
        <end position="128"/>
    </location>
</feature>
<protein>
    <submittedName>
        <fullName evidence="2">Uncharacterized protein</fullName>
    </submittedName>
</protein>
<keyword evidence="1" id="KW-0472">Membrane</keyword>
<keyword evidence="1" id="KW-0812">Transmembrane</keyword>
<gene>
    <name evidence="2" type="ORF">B0I31_10138</name>
</gene>